<evidence type="ECO:0000256" key="2">
    <source>
        <dbReference type="ARBA" id="ARBA00022771"/>
    </source>
</evidence>
<reference evidence="7" key="2">
    <citation type="submission" date="2025-05" db="UniProtKB">
        <authorList>
            <consortium name="EnsemblMetazoa"/>
        </authorList>
    </citation>
    <scope>IDENTIFICATION</scope>
    <source>
        <strain evidence="7">Foshan</strain>
    </source>
</reference>
<keyword evidence="2" id="KW-0863">Zinc-finger</keyword>
<dbReference type="Pfam" id="PF00628">
    <property type="entry name" value="PHD"/>
    <property type="match status" value="1"/>
</dbReference>
<evidence type="ECO:0000313" key="8">
    <source>
        <dbReference type="Proteomes" id="UP000069940"/>
    </source>
</evidence>
<dbReference type="RefSeq" id="XP_062707818.1">
    <property type="nucleotide sequence ID" value="XM_062851834.1"/>
</dbReference>
<dbReference type="InterPro" id="IPR019787">
    <property type="entry name" value="Znf_PHD-finger"/>
</dbReference>
<dbReference type="GeneID" id="134288101"/>
<evidence type="ECO:0000256" key="3">
    <source>
        <dbReference type="ARBA" id="ARBA00022833"/>
    </source>
</evidence>
<reference evidence="8" key="1">
    <citation type="journal article" date="2015" name="Proc. Natl. Acad. Sci. U.S.A.">
        <title>Genome sequence of the Asian Tiger mosquito, Aedes albopictus, reveals insights into its biology, genetics, and evolution.</title>
        <authorList>
            <person name="Chen X.G."/>
            <person name="Jiang X."/>
            <person name="Gu J."/>
            <person name="Xu M."/>
            <person name="Wu Y."/>
            <person name="Deng Y."/>
            <person name="Zhang C."/>
            <person name="Bonizzoni M."/>
            <person name="Dermauw W."/>
            <person name="Vontas J."/>
            <person name="Armbruster P."/>
            <person name="Huang X."/>
            <person name="Yang Y."/>
            <person name="Zhang H."/>
            <person name="He W."/>
            <person name="Peng H."/>
            <person name="Liu Y."/>
            <person name="Wu K."/>
            <person name="Chen J."/>
            <person name="Lirakis M."/>
            <person name="Topalis P."/>
            <person name="Van Leeuwen T."/>
            <person name="Hall A.B."/>
            <person name="Jiang X."/>
            <person name="Thorpe C."/>
            <person name="Mueller R.L."/>
            <person name="Sun C."/>
            <person name="Waterhouse R.M."/>
            <person name="Yan G."/>
            <person name="Tu Z.J."/>
            <person name="Fang X."/>
            <person name="James A.A."/>
        </authorList>
    </citation>
    <scope>NUCLEOTIDE SEQUENCE [LARGE SCALE GENOMIC DNA]</scope>
    <source>
        <strain evidence="8">Foshan</strain>
    </source>
</reference>
<evidence type="ECO:0000313" key="7">
    <source>
        <dbReference type="EnsemblMetazoa" id="AALFPA23_022413.P33289"/>
    </source>
</evidence>
<keyword evidence="1" id="KW-0479">Metal-binding</keyword>
<protein>
    <recommendedName>
        <fullName evidence="6">PHD-type domain-containing protein</fullName>
    </recommendedName>
</protein>
<evidence type="ECO:0000256" key="5">
    <source>
        <dbReference type="SAM" id="MobiDB-lite"/>
    </source>
</evidence>
<dbReference type="SUPFAM" id="SSF57903">
    <property type="entry name" value="FYVE/PHD zinc finger"/>
    <property type="match status" value="1"/>
</dbReference>
<keyword evidence="8" id="KW-1185">Reference proteome</keyword>
<dbReference type="InterPro" id="IPR005312">
    <property type="entry name" value="DUF1759"/>
</dbReference>
<evidence type="ECO:0000256" key="4">
    <source>
        <dbReference type="SAM" id="Coils"/>
    </source>
</evidence>
<evidence type="ECO:0000259" key="6">
    <source>
        <dbReference type="Pfam" id="PF00628"/>
    </source>
</evidence>
<dbReference type="Pfam" id="PF03564">
    <property type="entry name" value="DUF1759"/>
    <property type="match status" value="1"/>
</dbReference>
<proteinExistence type="predicted"/>
<dbReference type="InterPro" id="IPR011011">
    <property type="entry name" value="Znf_FYVE_PHD"/>
</dbReference>
<feature type="coiled-coil region" evidence="4">
    <location>
        <begin position="106"/>
        <end position="182"/>
    </location>
</feature>
<dbReference type="Gene3D" id="3.30.40.10">
    <property type="entry name" value="Zinc/RING finger domain, C3HC4 (zinc finger)"/>
    <property type="match status" value="1"/>
</dbReference>
<keyword evidence="3" id="KW-0862">Zinc</keyword>
<feature type="region of interest" description="Disordered" evidence="5">
    <location>
        <begin position="59"/>
        <end position="93"/>
    </location>
</feature>
<dbReference type="EnsemblMetazoa" id="AALFPA23_022413.R33289">
    <property type="protein sequence ID" value="AALFPA23_022413.P33289"/>
    <property type="gene ID" value="AALFPA23_022413"/>
</dbReference>
<dbReference type="Proteomes" id="UP000069940">
    <property type="component" value="Unassembled WGS sequence"/>
</dbReference>
<evidence type="ECO:0000256" key="1">
    <source>
        <dbReference type="ARBA" id="ARBA00022723"/>
    </source>
</evidence>
<dbReference type="InterPro" id="IPR013083">
    <property type="entry name" value="Znf_RING/FYVE/PHD"/>
</dbReference>
<accession>A0ABM1ZX42</accession>
<feature type="domain" description="PHD-type" evidence="6">
    <location>
        <begin position="15"/>
        <end position="48"/>
    </location>
</feature>
<dbReference type="PANTHER" id="PTHR47331">
    <property type="entry name" value="PHD-TYPE DOMAIN-CONTAINING PROTEIN"/>
    <property type="match status" value="1"/>
</dbReference>
<organism evidence="7 8">
    <name type="scientific">Aedes albopictus</name>
    <name type="common">Asian tiger mosquito</name>
    <name type="synonym">Stegomyia albopicta</name>
    <dbReference type="NCBI Taxonomy" id="7160"/>
    <lineage>
        <taxon>Eukaryota</taxon>
        <taxon>Metazoa</taxon>
        <taxon>Ecdysozoa</taxon>
        <taxon>Arthropoda</taxon>
        <taxon>Hexapoda</taxon>
        <taxon>Insecta</taxon>
        <taxon>Pterygota</taxon>
        <taxon>Neoptera</taxon>
        <taxon>Endopterygota</taxon>
        <taxon>Diptera</taxon>
        <taxon>Nematocera</taxon>
        <taxon>Culicoidea</taxon>
        <taxon>Culicidae</taxon>
        <taxon>Culicinae</taxon>
        <taxon>Aedini</taxon>
        <taxon>Aedes</taxon>
        <taxon>Stegomyia</taxon>
    </lineage>
</organism>
<keyword evidence="4" id="KW-0175">Coiled coil</keyword>
<sequence length="628" mass="71088">MPWQKAGSIPRPIGADMVACDSCQMWCHYTCAKVEAEVKNREWYCSTCEPLAKELPPTRPVKLTVSEKDSKRSGKSTAGSKTSRKTKKTIGDKSVTSSVRARLALEMQVLEEQQRMQEEVLAAEKEIKDLQLQHEREVMEKERAFEARKLADEKAFLERKMAEELEYRKQQMAIKKQSLEDKAKLVRQISQCGSSRTSEISSVPDSRKRVEEWLEKSDRQTEGVAGACTSVVVPDANIERKLRATPEISALILRKSSDQHCENTHMFPIKSLHNTTQIGTVPDMTRQLADMDLNRSGADAVADARIGAANIRAQREFYLQNQSRNNREKNVLLTEPQVSRSLGSGSRQPVEEYDGPTNRQLAARQVMGKDLPPFSGRPEEWPLWYSNFQRSTTTCGFSDDENLIRLQRCLKGEALETVRSKLLCPSSVPHVIRTLEMRYGRPGTLIRVMTERIRLLPSPRTNDLNSIIEFGLAVDSLVEHLRNSGQGSHLNNPSLLHDLVTKLPVDHRLKWAAYKGSLHEPNLTAFGSFMSTMVELAYEVADDILPENSKQTSQQKPKERAFLHAHSESQVPNERAKKCCVVCNAEGHRIGDCSMFKQMGIDERYKVVQQNGLCRTCLNQHGRWPCKT</sequence>
<name>A0ABM1ZX42_AEDAL</name>